<protein>
    <submittedName>
        <fullName evidence="1">Uncharacterized protein</fullName>
    </submittedName>
</protein>
<keyword evidence="2" id="KW-1185">Reference proteome</keyword>
<dbReference type="Proteomes" id="UP001139207">
    <property type="component" value="Unassembled WGS sequence"/>
</dbReference>
<accession>A0A9X1WHB1</accession>
<gene>
    <name evidence="1" type="ORF">MUN33_09955</name>
</gene>
<organism evidence="1 2">
    <name type="scientific">Corynebacterium kalidii</name>
    <dbReference type="NCBI Taxonomy" id="2931982"/>
    <lineage>
        <taxon>Bacteria</taxon>
        <taxon>Bacillati</taxon>
        <taxon>Actinomycetota</taxon>
        <taxon>Actinomycetes</taxon>
        <taxon>Mycobacteriales</taxon>
        <taxon>Corynebacteriaceae</taxon>
        <taxon>Corynebacterium</taxon>
    </lineage>
</organism>
<dbReference type="EMBL" id="JALIEA010000016">
    <property type="protein sequence ID" value="MCJ7859029.1"/>
    <property type="molecule type" value="Genomic_DNA"/>
</dbReference>
<proteinExistence type="predicted"/>
<reference evidence="1" key="1">
    <citation type="submission" date="2022-04" db="EMBL/GenBank/DDBJ databases">
        <title>Corynebacterium kalidii LD5P10.</title>
        <authorList>
            <person name="Sun J.Q."/>
        </authorList>
    </citation>
    <scope>NUCLEOTIDE SEQUENCE</scope>
    <source>
        <strain evidence="1">LD5P10</strain>
    </source>
</reference>
<comment type="caution">
    <text evidence="1">The sequence shown here is derived from an EMBL/GenBank/DDBJ whole genome shotgun (WGS) entry which is preliminary data.</text>
</comment>
<evidence type="ECO:0000313" key="1">
    <source>
        <dbReference type="EMBL" id="MCJ7859029.1"/>
    </source>
</evidence>
<dbReference type="AlphaFoldDB" id="A0A9X1WHB1"/>
<name>A0A9X1WHB1_9CORY</name>
<sequence length="655" mass="71756">MTRQVPSWSRLLDLMAAGRRQPVSGVVVVAGETDRRAYPTAFGLPVARVPVPVGEYAYVRDGACFRLDQVEGSGLLACDGISLVWRGMEVPGQSGVESDGAWELECASPGFFDGVCLDRLLDRAFPAGEIRPGTWLGRDVWRVPGLPDEVRDHRWAGHGPAGDLREPREMVVDADTGVVLRLSRGTGTAEYVEVEFPSVIDVGEDFWTPSVDMVEESARPVEAVPQRCPRRAPATAVIPDPAFGAVLDSLRVPSPGPLPDGHRSIRVHGTRRWSVGETVEMQLEFTETDGDAAPVVAYAELRGSPDTRRAREPWRVILHGDGWSAGWWTEEPVTGYVERRGTFSVSEESMYAVTPTRGNVHSIRLRCREAVVPGAVPGAPRDDAVVHELDVAQVDGCLPYYISHDETVMATTTSVEVVIDLEDVPPPAITEGPDPRVVREFGVTADRRSGERTLWWTPEPTIPVLYWRVLTTGGAGGFRSACIVAAVEATRADPVRIEVDPDGCGGTVSCAGRTFGLRRWWNLGHGEPEVLTGRDAPGWRCGEWSIDYRDGVLVRSDESGSVVERSRPEPGLRDFRGVGPWTGCVSGTRDGVEFRLLDPVTLTCEAVFHVRSTSVCTQWVDGELWLADGELRVMTRESPGQWTERPVTAGRRRSR</sequence>
<dbReference type="RefSeq" id="WP_244804761.1">
    <property type="nucleotide sequence ID" value="NZ_JALIEA010000016.1"/>
</dbReference>
<evidence type="ECO:0000313" key="2">
    <source>
        <dbReference type="Proteomes" id="UP001139207"/>
    </source>
</evidence>